<dbReference type="InterPro" id="IPR051264">
    <property type="entry name" value="FAD-oxidored/transferase_4"/>
</dbReference>
<accession>A0A7R9FUA7</accession>
<evidence type="ECO:0000313" key="5">
    <source>
        <dbReference type="EMBL" id="CAD7254862.1"/>
    </source>
</evidence>
<dbReference type="AlphaFoldDB" id="A0A7R9FUA7"/>
<proteinExistence type="predicted"/>
<dbReference type="GO" id="GO:0016491">
    <property type="term" value="F:oxidoreductase activity"/>
    <property type="evidence" value="ECO:0007669"/>
    <property type="project" value="UniProtKB-KW"/>
</dbReference>
<evidence type="ECO:0000256" key="1">
    <source>
        <dbReference type="ARBA" id="ARBA00001974"/>
    </source>
</evidence>
<reference evidence="5" key="1">
    <citation type="submission" date="2020-11" db="EMBL/GenBank/DDBJ databases">
        <authorList>
            <person name="Tran Van P."/>
        </authorList>
    </citation>
    <scope>NUCLEOTIDE SEQUENCE</scope>
</reference>
<feature type="non-terminal residue" evidence="5">
    <location>
        <position position="1"/>
    </location>
</feature>
<dbReference type="Gene3D" id="3.30.70.2190">
    <property type="match status" value="1"/>
</dbReference>
<evidence type="ECO:0000313" key="6">
    <source>
        <dbReference type="Proteomes" id="UP000677054"/>
    </source>
</evidence>
<evidence type="ECO:0000256" key="4">
    <source>
        <dbReference type="ARBA" id="ARBA00023002"/>
    </source>
</evidence>
<dbReference type="Proteomes" id="UP000677054">
    <property type="component" value="Unassembled WGS sequence"/>
</dbReference>
<dbReference type="SUPFAM" id="SSF55103">
    <property type="entry name" value="FAD-linked oxidases, C-terminal domain"/>
    <property type="match status" value="1"/>
</dbReference>
<keyword evidence="2" id="KW-0285">Flavoprotein</keyword>
<comment type="cofactor">
    <cofactor evidence="1">
        <name>FAD</name>
        <dbReference type="ChEBI" id="CHEBI:57692"/>
    </cofactor>
</comment>
<sequence>MSTVKKDNTGTDLKNLFIGSEGTLGIITKAAMSCPTRPKKVCIAVVSCETYDDIMKTFKIARDTLSEIISAVEFYDAVRLT</sequence>
<dbReference type="GO" id="GO:0050660">
    <property type="term" value="F:flavin adenine dinucleotide binding"/>
    <property type="evidence" value="ECO:0007669"/>
    <property type="project" value="InterPro"/>
</dbReference>
<dbReference type="PANTHER" id="PTHR43716:SF1">
    <property type="entry name" value="D-2-HYDROXYGLUTARATE DEHYDROGENASE, MITOCHONDRIAL"/>
    <property type="match status" value="1"/>
</dbReference>
<dbReference type="OrthoDB" id="5332616at2759"/>
<dbReference type="InterPro" id="IPR016164">
    <property type="entry name" value="FAD-linked_Oxase-like_C"/>
</dbReference>
<protein>
    <submittedName>
        <fullName evidence="5">Uncharacterized protein</fullName>
    </submittedName>
</protein>
<dbReference type="InterPro" id="IPR016169">
    <property type="entry name" value="FAD-bd_PCMH_sub2"/>
</dbReference>
<keyword evidence="6" id="KW-1185">Reference proteome</keyword>
<dbReference type="EMBL" id="LR913020">
    <property type="protein sequence ID" value="CAD7254862.1"/>
    <property type="molecule type" value="Genomic_DNA"/>
</dbReference>
<evidence type="ECO:0000256" key="3">
    <source>
        <dbReference type="ARBA" id="ARBA00022827"/>
    </source>
</evidence>
<dbReference type="PANTHER" id="PTHR43716">
    <property type="entry name" value="D-2-HYDROXYGLUTARATE DEHYDROGENASE, MITOCHONDRIAL"/>
    <property type="match status" value="1"/>
</dbReference>
<dbReference type="EMBL" id="CAJPEV010013502">
    <property type="protein sequence ID" value="CAG0906770.1"/>
    <property type="molecule type" value="Genomic_DNA"/>
</dbReference>
<name>A0A7R9FUA7_9CRUS</name>
<dbReference type="GO" id="GO:0005739">
    <property type="term" value="C:mitochondrion"/>
    <property type="evidence" value="ECO:0007669"/>
    <property type="project" value="TreeGrafter"/>
</dbReference>
<organism evidence="5">
    <name type="scientific">Darwinula stevensoni</name>
    <dbReference type="NCBI Taxonomy" id="69355"/>
    <lineage>
        <taxon>Eukaryota</taxon>
        <taxon>Metazoa</taxon>
        <taxon>Ecdysozoa</taxon>
        <taxon>Arthropoda</taxon>
        <taxon>Crustacea</taxon>
        <taxon>Oligostraca</taxon>
        <taxon>Ostracoda</taxon>
        <taxon>Podocopa</taxon>
        <taxon>Podocopida</taxon>
        <taxon>Darwinulocopina</taxon>
        <taxon>Darwinuloidea</taxon>
        <taxon>Darwinulidae</taxon>
        <taxon>Darwinula</taxon>
    </lineage>
</organism>
<keyword evidence="4" id="KW-0560">Oxidoreductase</keyword>
<evidence type="ECO:0000256" key="2">
    <source>
        <dbReference type="ARBA" id="ARBA00022630"/>
    </source>
</evidence>
<dbReference type="Gene3D" id="3.30.465.10">
    <property type="match status" value="1"/>
</dbReference>
<keyword evidence="3" id="KW-0274">FAD</keyword>
<gene>
    <name evidence="5" type="ORF">DSTB1V02_LOCUS14608</name>
</gene>